<keyword evidence="4 10" id="KW-0460">Magnesium</keyword>
<keyword evidence="2 10" id="KW-0808">Transferase</keyword>
<dbReference type="Proteomes" id="UP000054099">
    <property type="component" value="Unassembled WGS sequence"/>
</dbReference>
<evidence type="ECO:0000256" key="7">
    <source>
        <dbReference type="ARBA" id="ARBA00023264"/>
    </source>
</evidence>
<dbReference type="OrthoDB" id="2381757at2"/>
<evidence type="ECO:0000256" key="9">
    <source>
        <dbReference type="ARBA" id="ARBA00066888"/>
    </source>
</evidence>
<dbReference type="Gene3D" id="3.20.20.390">
    <property type="entry name" value="FMN-linked oxidoreductases"/>
    <property type="match status" value="1"/>
</dbReference>
<dbReference type="PANTHER" id="PTHR40029">
    <property type="match status" value="1"/>
</dbReference>
<dbReference type="EMBL" id="LNQN01000006">
    <property type="protein sequence ID" value="KSU81209.1"/>
    <property type="molecule type" value="Genomic_DNA"/>
</dbReference>
<dbReference type="CDD" id="cd02812">
    <property type="entry name" value="PcrB_like"/>
    <property type="match status" value="1"/>
</dbReference>
<evidence type="ECO:0000256" key="3">
    <source>
        <dbReference type="ARBA" id="ARBA00022723"/>
    </source>
</evidence>
<dbReference type="GO" id="GO:0120536">
    <property type="term" value="F:heptaprenylglyceryl phosphate synthase activity"/>
    <property type="evidence" value="ECO:0007669"/>
    <property type="project" value="UniProtKB-ARBA"/>
</dbReference>
<accession>A0A0V8J2T4</accession>
<comment type="similarity">
    <text evidence="10">Belongs to the GGGP/HepGP synthase family. Group I subfamily.</text>
</comment>
<reference evidence="11 12" key="1">
    <citation type="journal article" date="2014" name="Antonie Van Leeuwenhoek">
        <title>Fictibacillus enclensis sp. nov., isolated from marine sediment.</title>
        <authorList>
            <person name="Dastager S.G."/>
            <person name="Mawlankar R."/>
            <person name="Srinivasan K."/>
            <person name="Tang S.K."/>
            <person name="Lee J.C."/>
            <person name="Ramana V.V."/>
            <person name="Shouche Y.S."/>
        </authorList>
    </citation>
    <scope>NUCLEOTIDE SEQUENCE [LARGE SCALE GENOMIC DNA]</scope>
    <source>
        <strain evidence="11 12">NIO-1003</strain>
    </source>
</reference>
<name>A0A0V8J2T4_9BACL</name>
<dbReference type="EC" id="2.5.1.n9" evidence="9 10"/>
<keyword evidence="5 10" id="KW-0443">Lipid metabolism</keyword>
<dbReference type="InterPro" id="IPR008205">
    <property type="entry name" value="GGGP_HepGP_synthase"/>
</dbReference>
<evidence type="ECO:0000256" key="10">
    <source>
        <dbReference type="HAMAP-Rule" id="MF_00112"/>
    </source>
</evidence>
<keyword evidence="6 10" id="KW-0594">Phospholipid biosynthesis</keyword>
<comment type="function">
    <text evidence="10">Prenyltransferase that catalyzes in vivo the transfer of the heptaprenyl moiety of heptaprenyl pyrophosphate (HepPP; 35 carbon atoms) to the C3 hydroxyl of sn-glycerol-1-phosphate (G1P), producing heptaprenylglyceryl phosphate (HepGP). This reaction is an ether-bond-formation step in the biosynthesis of archaea-type G1P-based membrane lipids found in Bacillales.</text>
</comment>
<feature type="binding site" evidence="10">
    <location>
        <position position="190"/>
    </location>
    <ligand>
        <name>sn-glycerol 1-phosphate</name>
        <dbReference type="ChEBI" id="CHEBI:57685"/>
    </ligand>
</feature>
<dbReference type="InterPro" id="IPR038597">
    <property type="entry name" value="GGGP/HepGP_synthase_sf"/>
</dbReference>
<keyword evidence="12" id="KW-1185">Reference proteome</keyword>
<keyword evidence="3 10" id="KW-0479">Metal-binding</keyword>
<organism evidence="11 12">
    <name type="scientific">Fictibacillus enclensis</name>
    <dbReference type="NCBI Taxonomy" id="1017270"/>
    <lineage>
        <taxon>Bacteria</taxon>
        <taxon>Bacillati</taxon>
        <taxon>Bacillota</taxon>
        <taxon>Bacilli</taxon>
        <taxon>Bacillales</taxon>
        <taxon>Fictibacillaceae</taxon>
        <taxon>Fictibacillus</taxon>
    </lineage>
</organism>
<comment type="pathway">
    <text evidence="10">Membrane lipid metabolism; glycerophospholipid metabolism.</text>
</comment>
<evidence type="ECO:0000256" key="6">
    <source>
        <dbReference type="ARBA" id="ARBA00023209"/>
    </source>
</evidence>
<dbReference type="UniPathway" id="UPA00940"/>
<keyword evidence="1 10" id="KW-0444">Lipid biosynthesis</keyword>
<comment type="subunit">
    <text evidence="10">Homodimer.</text>
</comment>
<evidence type="ECO:0000313" key="11">
    <source>
        <dbReference type="EMBL" id="KSU81209.1"/>
    </source>
</evidence>
<feature type="binding site" evidence="10">
    <location>
        <position position="41"/>
    </location>
    <ligand>
        <name>Mg(2+)</name>
        <dbReference type="ChEBI" id="CHEBI:18420"/>
    </ligand>
</feature>
<protein>
    <recommendedName>
        <fullName evidence="9 10">Heptaprenylglyceryl phosphate synthase</fullName>
        <shortName evidence="10">HepGP synthase</shortName>
        <ecNumber evidence="9 10">2.5.1.n9</ecNumber>
    </recommendedName>
    <alternativeName>
        <fullName evidence="10">Glycerol-1-phosphate heptaprenyltransferase</fullName>
    </alternativeName>
</protein>
<evidence type="ECO:0000256" key="1">
    <source>
        <dbReference type="ARBA" id="ARBA00022516"/>
    </source>
</evidence>
<evidence type="ECO:0000256" key="2">
    <source>
        <dbReference type="ARBA" id="ARBA00022679"/>
    </source>
</evidence>
<evidence type="ECO:0000256" key="5">
    <source>
        <dbReference type="ARBA" id="ARBA00023098"/>
    </source>
</evidence>
<proteinExistence type="inferred from homology"/>
<feature type="binding site" evidence="10">
    <location>
        <position position="15"/>
    </location>
    <ligand>
        <name>Mg(2+)</name>
        <dbReference type="ChEBI" id="CHEBI:18420"/>
    </ligand>
</feature>
<dbReference type="NCBIfam" id="TIGR01768">
    <property type="entry name" value="GGGP-family"/>
    <property type="match status" value="1"/>
</dbReference>
<sequence>MNFDYRVWKHVFKLDPNKEISDADLEAICESGTDAIFVGGSDGVTLNNTLDLMSRVRKYAVPCVLEVTTIESLTPGFDLYYIPTVLNSKDASFIVGLQHDAVKEYGDLMNWDEVVTEGYCIANPDCKAADYSNANASLSLEDVVAYARMSEKMFRLPIFYLEYSGTYGDIEVVKEVRKVLDRTRFYYGGGIQSAGQAREMAMFADTVVVGNIIYDNVQAAIETVKAAKG</sequence>
<evidence type="ECO:0000256" key="8">
    <source>
        <dbReference type="ARBA" id="ARBA00048318"/>
    </source>
</evidence>
<dbReference type="GO" id="GO:0046474">
    <property type="term" value="P:glycerophospholipid biosynthetic process"/>
    <property type="evidence" value="ECO:0007669"/>
    <property type="project" value="UniProtKB-UniRule"/>
</dbReference>
<comment type="catalytic activity">
    <reaction evidence="8 10">
        <text>sn-glycerol 1-phosphate + all-trans-heptaprenyl diphosphate = 3-heptaprenyl-sn-glycero-1-phosphate + diphosphate</text>
        <dbReference type="Rhea" id="RHEA:33495"/>
        <dbReference type="ChEBI" id="CHEBI:33019"/>
        <dbReference type="ChEBI" id="CHEBI:57685"/>
        <dbReference type="ChEBI" id="CHEBI:58206"/>
        <dbReference type="ChEBI" id="CHEBI:64781"/>
        <dbReference type="EC" id="2.5.1.n9"/>
    </reaction>
</comment>
<dbReference type="AlphaFoldDB" id="A0A0V8J2T4"/>
<evidence type="ECO:0000256" key="4">
    <source>
        <dbReference type="ARBA" id="ARBA00022842"/>
    </source>
</evidence>
<dbReference type="FunFam" id="3.20.20.390:FF:000001">
    <property type="entry name" value="Heptaprenylglyceryl phosphate synthase"/>
    <property type="match status" value="1"/>
</dbReference>
<comment type="caution">
    <text evidence="10">Lacks conserved residue(s) required for the propagation of feature annotation.</text>
</comment>
<evidence type="ECO:0000313" key="12">
    <source>
        <dbReference type="Proteomes" id="UP000054099"/>
    </source>
</evidence>
<comment type="cofactor">
    <cofactor evidence="10">
        <name>Mg(2+)</name>
        <dbReference type="ChEBI" id="CHEBI:18420"/>
    </cofactor>
</comment>
<feature type="binding site" evidence="10">
    <location>
        <begin position="210"/>
        <end position="211"/>
    </location>
    <ligand>
        <name>sn-glycerol 1-phosphate</name>
        <dbReference type="ChEBI" id="CHEBI:57685"/>
    </ligand>
</feature>
<dbReference type="RefSeq" id="WP_061974970.1">
    <property type="nucleotide sequence ID" value="NZ_FMAV01000004.1"/>
</dbReference>
<dbReference type="InterPro" id="IPR039074">
    <property type="entry name" value="GGGP/HepGP_synthase_I"/>
</dbReference>
<feature type="binding site" evidence="10">
    <location>
        <begin position="160"/>
        <end position="165"/>
    </location>
    <ligand>
        <name>sn-glycerol 1-phosphate</name>
        <dbReference type="ChEBI" id="CHEBI:57685"/>
    </ligand>
</feature>
<dbReference type="SUPFAM" id="SSF51395">
    <property type="entry name" value="FMN-linked oxidoreductases"/>
    <property type="match status" value="1"/>
</dbReference>
<dbReference type="NCBIfam" id="NF003197">
    <property type="entry name" value="PRK04169.1-1"/>
    <property type="match status" value="1"/>
</dbReference>
<keyword evidence="7 10" id="KW-1208">Phospholipid metabolism</keyword>
<gene>
    <name evidence="10" type="primary">pcrB</name>
    <name evidence="11" type="ORF">AS030_19935</name>
</gene>
<dbReference type="NCBIfam" id="NF003199">
    <property type="entry name" value="PRK04169.1-3"/>
    <property type="match status" value="1"/>
</dbReference>
<dbReference type="GO" id="GO:0000287">
    <property type="term" value="F:magnesium ion binding"/>
    <property type="evidence" value="ECO:0007669"/>
    <property type="project" value="UniProtKB-UniRule"/>
</dbReference>
<feature type="binding site" evidence="10">
    <location>
        <position position="13"/>
    </location>
    <ligand>
        <name>sn-glycerol 1-phosphate</name>
        <dbReference type="ChEBI" id="CHEBI:57685"/>
    </ligand>
</feature>
<dbReference type="Pfam" id="PF01884">
    <property type="entry name" value="PcrB"/>
    <property type="match status" value="1"/>
</dbReference>
<dbReference type="HAMAP" id="MF_00112">
    <property type="entry name" value="GGGP_HepGP_synthase"/>
    <property type="match status" value="1"/>
</dbReference>
<comment type="caution">
    <text evidence="11">The sequence shown here is derived from an EMBL/GenBank/DDBJ whole genome shotgun (WGS) entry which is preliminary data.</text>
</comment>
<dbReference type="PANTHER" id="PTHR40029:SF2">
    <property type="entry name" value="HEPTAPRENYLGLYCERYL PHOSPHATE SYNTHASE"/>
    <property type="match status" value="1"/>
</dbReference>